<proteinExistence type="predicted"/>
<evidence type="ECO:0000313" key="1">
    <source>
        <dbReference type="EMBL" id="BCA93653.1"/>
    </source>
</evidence>
<reference evidence="1" key="1">
    <citation type="journal article" date="2020" name="Microbiol. Resour. Announc.">
        <title>Complete Genome Sequence of Novel Psychrotolerant Legionella Strain TUM19329, Isolated from Antarctic Lake Sediment.</title>
        <authorList>
            <person name="Shimada S."/>
            <person name="Nakai R."/>
            <person name="Aoki K."/>
            <person name="Shimoeda N."/>
            <person name="Ohno G."/>
            <person name="Miyazaki Y."/>
            <person name="Kudoh S."/>
            <person name="Imura S."/>
            <person name="Watanabe K."/>
            <person name="Ishii Y."/>
            <person name="Tateda K."/>
        </authorList>
    </citation>
    <scope>NUCLEOTIDE SEQUENCE [LARGE SCALE GENOMIC DNA]</scope>
    <source>
        <strain evidence="1">TUM19329</strain>
    </source>
</reference>
<organism evidence="1 2">
    <name type="scientific">Legionella antarctica</name>
    <dbReference type="NCBI Taxonomy" id="2708020"/>
    <lineage>
        <taxon>Bacteria</taxon>
        <taxon>Pseudomonadati</taxon>
        <taxon>Pseudomonadota</taxon>
        <taxon>Gammaproteobacteria</taxon>
        <taxon>Legionellales</taxon>
        <taxon>Legionellaceae</taxon>
        <taxon>Legionella</taxon>
    </lineage>
</organism>
<sequence>MMPLSIRIERNEEDYLRKIADQNNISIGKSLKKVLEWCALNDVDLSKSHSVFDEEVRKMIEHIHVSIPNLMYLSRMNTLFSGEGIAKEKSEEFKKTSLDYINNTCGDFQYIHYNNVRVSINPFGMKQVPSGKETTLWK</sequence>
<gene>
    <name evidence="1" type="ORF">TUM19329_00140</name>
</gene>
<dbReference type="AlphaFoldDB" id="A0A6F8T0A7"/>
<dbReference type="EMBL" id="AP022839">
    <property type="protein sequence ID" value="BCA93653.1"/>
    <property type="molecule type" value="Genomic_DNA"/>
</dbReference>
<dbReference type="RefSeq" id="WP_173235432.1">
    <property type="nucleotide sequence ID" value="NZ_AP022839.1"/>
</dbReference>
<dbReference type="Proteomes" id="UP000502894">
    <property type="component" value="Chromosome"/>
</dbReference>
<evidence type="ECO:0000313" key="2">
    <source>
        <dbReference type="Proteomes" id="UP000502894"/>
    </source>
</evidence>
<accession>A0A6F8T0A7</accession>
<protein>
    <submittedName>
        <fullName evidence="1">Uncharacterized protein</fullName>
    </submittedName>
</protein>
<dbReference type="KEGG" id="lant:TUM19329_00140"/>
<keyword evidence="2" id="KW-1185">Reference proteome</keyword>
<name>A0A6F8T0A7_9GAMM</name>